<evidence type="ECO:0000313" key="15">
    <source>
        <dbReference type="Proteomes" id="UP000770717"/>
    </source>
</evidence>
<evidence type="ECO:0000256" key="10">
    <source>
        <dbReference type="ARBA" id="ARBA00023319"/>
    </source>
</evidence>
<evidence type="ECO:0000256" key="7">
    <source>
        <dbReference type="ARBA" id="ARBA00023130"/>
    </source>
</evidence>
<dbReference type="GO" id="GO:0005886">
    <property type="term" value="C:plasma membrane"/>
    <property type="evidence" value="ECO:0007669"/>
    <property type="project" value="UniProtKB-SubCell"/>
</dbReference>
<dbReference type="GO" id="GO:0005576">
    <property type="term" value="C:extracellular region"/>
    <property type="evidence" value="ECO:0007669"/>
    <property type="project" value="UniProtKB-SubCell"/>
</dbReference>
<feature type="domain" description="Ig-like" evidence="13">
    <location>
        <begin position="33"/>
        <end position="114"/>
    </location>
</feature>
<keyword evidence="11" id="KW-1280">Immunoglobulin</keyword>
<keyword evidence="3" id="KW-1003">Cell membrane</keyword>
<dbReference type="Proteomes" id="UP000770717">
    <property type="component" value="Unassembled WGS sequence"/>
</dbReference>
<keyword evidence="6" id="KW-0391">Immunity</keyword>
<dbReference type="Pfam" id="PF07686">
    <property type="entry name" value="V-set"/>
    <property type="match status" value="1"/>
</dbReference>
<dbReference type="AlphaFoldDB" id="A0A8J6E860"/>
<sequence length="133" mass="15150">MLLFWCMLCASSLHGVLAQNLVIQSFSEIRKPGDSVKMSCKTSGFTFTDHFIHWIQQVPGKEMKWIGRIDPEDGETVYSSAFKERVTMTTDNSITTAHLQIDRLRGEDSATYYCARGTMSNQGYLPYKNILKQ</sequence>
<dbReference type="SMART" id="SM00409">
    <property type="entry name" value="IG"/>
    <property type="match status" value="1"/>
</dbReference>
<evidence type="ECO:0000256" key="12">
    <source>
        <dbReference type="SAM" id="SignalP"/>
    </source>
</evidence>
<comment type="caution">
    <text evidence="14">The sequence shown here is derived from an EMBL/GenBank/DDBJ whole genome shotgun (WGS) entry which is preliminary data.</text>
</comment>
<reference evidence="14" key="1">
    <citation type="thesis" date="2020" institute="ProQuest LLC" country="789 East Eisenhower Parkway, Ann Arbor, MI, USA">
        <title>Comparative Genomics and Chromosome Evolution.</title>
        <authorList>
            <person name="Mudd A.B."/>
        </authorList>
    </citation>
    <scope>NUCLEOTIDE SEQUENCE</scope>
    <source>
        <strain evidence="14">HN-11 Male</strain>
        <tissue evidence="14">Kidney and liver</tissue>
    </source>
</reference>
<keyword evidence="5 12" id="KW-0732">Signal</keyword>
<evidence type="ECO:0000256" key="9">
    <source>
        <dbReference type="ARBA" id="ARBA00023157"/>
    </source>
</evidence>
<evidence type="ECO:0000259" key="13">
    <source>
        <dbReference type="PROSITE" id="PS50835"/>
    </source>
</evidence>
<dbReference type="SMART" id="SM00406">
    <property type="entry name" value="IGv"/>
    <property type="match status" value="1"/>
</dbReference>
<dbReference type="InterPro" id="IPR050199">
    <property type="entry name" value="IgHV"/>
</dbReference>
<gene>
    <name evidence="14" type="ORF">GDO78_021730</name>
</gene>
<dbReference type="PROSITE" id="PS50835">
    <property type="entry name" value="IG_LIKE"/>
    <property type="match status" value="1"/>
</dbReference>
<dbReference type="InterPro" id="IPR036179">
    <property type="entry name" value="Ig-like_dom_sf"/>
</dbReference>
<dbReference type="OrthoDB" id="9901223at2759"/>
<evidence type="ECO:0000256" key="6">
    <source>
        <dbReference type="ARBA" id="ARBA00022859"/>
    </source>
</evidence>
<dbReference type="SUPFAM" id="SSF48726">
    <property type="entry name" value="Immunoglobulin"/>
    <property type="match status" value="1"/>
</dbReference>
<keyword evidence="15" id="KW-1185">Reference proteome</keyword>
<name>A0A8J6E860_ELECQ</name>
<keyword evidence="9" id="KW-1015">Disulfide bond</keyword>
<evidence type="ECO:0000256" key="5">
    <source>
        <dbReference type="ARBA" id="ARBA00022729"/>
    </source>
</evidence>
<dbReference type="InterPro" id="IPR013783">
    <property type="entry name" value="Ig-like_fold"/>
</dbReference>
<dbReference type="InterPro" id="IPR003599">
    <property type="entry name" value="Ig_sub"/>
</dbReference>
<dbReference type="GO" id="GO:0002250">
    <property type="term" value="P:adaptive immune response"/>
    <property type="evidence" value="ECO:0007669"/>
    <property type="project" value="UniProtKB-KW"/>
</dbReference>
<keyword evidence="7" id="KW-1064">Adaptive immunity</keyword>
<keyword evidence="8" id="KW-0472">Membrane</keyword>
<evidence type="ECO:0000256" key="2">
    <source>
        <dbReference type="ARBA" id="ARBA00004613"/>
    </source>
</evidence>
<dbReference type="EMBL" id="WNTK01006841">
    <property type="protein sequence ID" value="KAG9463437.1"/>
    <property type="molecule type" value="Genomic_DNA"/>
</dbReference>
<feature type="non-terminal residue" evidence="14">
    <location>
        <position position="133"/>
    </location>
</feature>
<protein>
    <recommendedName>
        <fullName evidence="13">Ig-like domain-containing protein</fullName>
    </recommendedName>
</protein>
<accession>A0A8J6E860</accession>
<dbReference type="InterPro" id="IPR007110">
    <property type="entry name" value="Ig-like_dom"/>
</dbReference>
<organism evidence="14 15">
    <name type="scientific">Eleutherodactylus coqui</name>
    <name type="common">Puerto Rican coqui</name>
    <dbReference type="NCBI Taxonomy" id="57060"/>
    <lineage>
        <taxon>Eukaryota</taxon>
        <taxon>Metazoa</taxon>
        <taxon>Chordata</taxon>
        <taxon>Craniata</taxon>
        <taxon>Vertebrata</taxon>
        <taxon>Euteleostomi</taxon>
        <taxon>Amphibia</taxon>
        <taxon>Batrachia</taxon>
        <taxon>Anura</taxon>
        <taxon>Neobatrachia</taxon>
        <taxon>Hyloidea</taxon>
        <taxon>Eleutherodactylidae</taxon>
        <taxon>Eleutherodactylinae</taxon>
        <taxon>Eleutherodactylus</taxon>
        <taxon>Eleutherodactylus</taxon>
    </lineage>
</organism>
<evidence type="ECO:0000256" key="8">
    <source>
        <dbReference type="ARBA" id="ARBA00023136"/>
    </source>
</evidence>
<evidence type="ECO:0000256" key="3">
    <source>
        <dbReference type="ARBA" id="ARBA00022475"/>
    </source>
</evidence>
<keyword evidence="10" id="KW-0393">Immunoglobulin domain</keyword>
<evidence type="ECO:0000256" key="11">
    <source>
        <dbReference type="ARBA" id="ARBA00043265"/>
    </source>
</evidence>
<dbReference type="InterPro" id="IPR013106">
    <property type="entry name" value="Ig_V-set"/>
</dbReference>
<dbReference type="PANTHER" id="PTHR23266">
    <property type="entry name" value="IMMUNOGLOBULIN HEAVY CHAIN"/>
    <property type="match status" value="1"/>
</dbReference>
<evidence type="ECO:0000256" key="4">
    <source>
        <dbReference type="ARBA" id="ARBA00022525"/>
    </source>
</evidence>
<feature type="signal peptide" evidence="12">
    <location>
        <begin position="1"/>
        <end position="18"/>
    </location>
</feature>
<keyword evidence="4" id="KW-0964">Secreted</keyword>
<proteinExistence type="predicted"/>
<evidence type="ECO:0000256" key="1">
    <source>
        <dbReference type="ARBA" id="ARBA00004236"/>
    </source>
</evidence>
<dbReference type="Gene3D" id="2.60.40.10">
    <property type="entry name" value="Immunoglobulins"/>
    <property type="match status" value="1"/>
</dbReference>
<feature type="chain" id="PRO_5035276128" description="Ig-like domain-containing protein" evidence="12">
    <location>
        <begin position="19"/>
        <end position="133"/>
    </location>
</feature>
<dbReference type="FunFam" id="2.60.40.10:FF:001072">
    <property type="entry name" value="Immunoglobulin heavy variable V1-24"/>
    <property type="match status" value="1"/>
</dbReference>
<evidence type="ECO:0000313" key="14">
    <source>
        <dbReference type="EMBL" id="KAG9463437.1"/>
    </source>
</evidence>
<dbReference type="GO" id="GO:0019814">
    <property type="term" value="C:immunoglobulin complex"/>
    <property type="evidence" value="ECO:0007669"/>
    <property type="project" value="UniProtKB-KW"/>
</dbReference>
<comment type="subcellular location">
    <subcellularLocation>
        <location evidence="1">Cell membrane</location>
    </subcellularLocation>
    <subcellularLocation>
        <location evidence="2">Secreted</location>
    </subcellularLocation>
</comment>